<evidence type="ECO:0000313" key="2">
    <source>
        <dbReference type="EMBL" id="KAJ8043651.1"/>
    </source>
</evidence>
<protein>
    <submittedName>
        <fullName evidence="2">Uncharacterized protein</fullName>
    </submittedName>
</protein>
<feature type="region of interest" description="Disordered" evidence="1">
    <location>
        <begin position="173"/>
        <end position="199"/>
    </location>
</feature>
<dbReference type="OrthoDB" id="8037075at2759"/>
<accession>A0A9Q1HG03</accession>
<organism evidence="2 3">
    <name type="scientific">Holothuria leucospilota</name>
    <name type="common">Black long sea cucumber</name>
    <name type="synonym">Mertensiothuria leucospilota</name>
    <dbReference type="NCBI Taxonomy" id="206669"/>
    <lineage>
        <taxon>Eukaryota</taxon>
        <taxon>Metazoa</taxon>
        <taxon>Echinodermata</taxon>
        <taxon>Eleutherozoa</taxon>
        <taxon>Echinozoa</taxon>
        <taxon>Holothuroidea</taxon>
        <taxon>Aspidochirotacea</taxon>
        <taxon>Aspidochirotida</taxon>
        <taxon>Holothuriidae</taxon>
        <taxon>Holothuria</taxon>
    </lineage>
</organism>
<evidence type="ECO:0000256" key="1">
    <source>
        <dbReference type="SAM" id="MobiDB-lite"/>
    </source>
</evidence>
<sequence length="250" mass="28785">MLIGGNVPEVFWVHEKRGGRKDPYAIKGLLGWTLIGPTGVSRSPSKFTVNHKSHVEHEQLVKQVENFWQSDFTDLGPDSKVGEFLEDKRAHKMLENSIKLVNGRYEVGLPWRYSKPYLPNNRVVAEKRLNQLKKHFQRDDNLFQLYRDVVHDYISKVTEETDNTVDQTCKVTSYSDNSSEQLNQSPPQHSQDTQSEAEGADEAYVETIKWYLPHQPVLHPRKPGRVRVVFDCASRYKGTCLNDQLLHGPD</sequence>
<dbReference type="PANTHER" id="PTHR47331">
    <property type="entry name" value="PHD-TYPE DOMAIN-CONTAINING PROTEIN"/>
    <property type="match status" value="1"/>
</dbReference>
<name>A0A9Q1HG03_HOLLE</name>
<reference evidence="2" key="1">
    <citation type="submission" date="2021-10" db="EMBL/GenBank/DDBJ databases">
        <title>Tropical sea cucumber genome reveals ecological adaptation and Cuvierian tubules defense mechanism.</title>
        <authorList>
            <person name="Chen T."/>
        </authorList>
    </citation>
    <scope>NUCLEOTIDE SEQUENCE</scope>
    <source>
        <strain evidence="2">Nanhai2018</strain>
        <tissue evidence="2">Muscle</tissue>
    </source>
</reference>
<dbReference type="Proteomes" id="UP001152320">
    <property type="component" value="Chromosome 4"/>
</dbReference>
<feature type="compositionally biased region" description="Polar residues" evidence="1">
    <location>
        <begin position="173"/>
        <end position="196"/>
    </location>
</feature>
<dbReference type="PANTHER" id="PTHR47331:SF1">
    <property type="entry name" value="GAG-LIKE PROTEIN"/>
    <property type="match status" value="1"/>
</dbReference>
<comment type="caution">
    <text evidence="2">The sequence shown here is derived from an EMBL/GenBank/DDBJ whole genome shotgun (WGS) entry which is preliminary data.</text>
</comment>
<dbReference type="AlphaFoldDB" id="A0A9Q1HG03"/>
<dbReference type="EMBL" id="JAIZAY010000004">
    <property type="protein sequence ID" value="KAJ8043651.1"/>
    <property type="molecule type" value="Genomic_DNA"/>
</dbReference>
<gene>
    <name evidence="2" type="ORF">HOLleu_10842</name>
</gene>
<evidence type="ECO:0000313" key="3">
    <source>
        <dbReference type="Proteomes" id="UP001152320"/>
    </source>
</evidence>
<proteinExistence type="predicted"/>
<keyword evidence="3" id="KW-1185">Reference proteome</keyword>